<dbReference type="SUPFAM" id="SSF57783">
    <property type="entry name" value="Zinc beta-ribbon"/>
    <property type="match status" value="1"/>
</dbReference>
<protein>
    <recommendedName>
        <fullName evidence="3">DNA primase</fullName>
    </recommendedName>
</protein>
<dbReference type="AlphaFoldDB" id="A0A1T1ANS2"/>
<evidence type="ECO:0000313" key="2">
    <source>
        <dbReference type="Proteomes" id="UP000190750"/>
    </source>
</evidence>
<comment type="caution">
    <text evidence="1">The sequence shown here is derived from an EMBL/GenBank/DDBJ whole genome shotgun (WGS) entry which is preliminary data.</text>
</comment>
<sequence>MTPLENVLDRLEKVRRGRPGQWSARCPAHDDKGPSLSVRETPDGAVLLHCFGGCETADVVAAMGLQMTDLFPPRDIPANAPKKIANLLTASQALELLASESLFVAVALTNYLRGITLTPADTERLRLAAGRIGLLNDQTGRTHA</sequence>
<dbReference type="Proteomes" id="UP000190750">
    <property type="component" value="Unassembled WGS sequence"/>
</dbReference>
<dbReference type="RefSeq" id="WP_207160818.1">
    <property type="nucleotide sequence ID" value="NZ_NRRK01000041.1"/>
</dbReference>
<accession>A0A1T1ANS2</accession>
<dbReference type="GO" id="GO:0008270">
    <property type="term" value="F:zinc ion binding"/>
    <property type="evidence" value="ECO:0007669"/>
    <property type="project" value="InterPro"/>
</dbReference>
<dbReference type="Gene3D" id="3.90.580.10">
    <property type="entry name" value="Zinc finger, CHC2-type domain"/>
    <property type="match status" value="1"/>
</dbReference>
<keyword evidence="2" id="KW-1185">Reference proteome</keyword>
<evidence type="ECO:0000313" key="1">
    <source>
        <dbReference type="EMBL" id="OOV05655.1"/>
    </source>
</evidence>
<dbReference type="EMBL" id="MTJN01000002">
    <property type="protein sequence ID" value="OOV05655.1"/>
    <property type="molecule type" value="Genomic_DNA"/>
</dbReference>
<evidence type="ECO:0008006" key="3">
    <source>
        <dbReference type="Google" id="ProtNLM"/>
    </source>
</evidence>
<dbReference type="GO" id="GO:0003677">
    <property type="term" value="F:DNA binding"/>
    <property type="evidence" value="ECO:0007669"/>
    <property type="project" value="InterPro"/>
</dbReference>
<dbReference type="InterPro" id="IPR036977">
    <property type="entry name" value="DNA_primase_Znf_CHC2"/>
</dbReference>
<name>A0A1T1ANS2_RHOFE</name>
<gene>
    <name evidence="1" type="ORF">RF819_02060</name>
</gene>
<dbReference type="GO" id="GO:0006260">
    <property type="term" value="P:DNA replication"/>
    <property type="evidence" value="ECO:0007669"/>
    <property type="project" value="InterPro"/>
</dbReference>
<organism evidence="1 2">
    <name type="scientific">Rhodoferax fermentans</name>
    <dbReference type="NCBI Taxonomy" id="28066"/>
    <lineage>
        <taxon>Bacteria</taxon>
        <taxon>Pseudomonadati</taxon>
        <taxon>Pseudomonadota</taxon>
        <taxon>Betaproteobacteria</taxon>
        <taxon>Burkholderiales</taxon>
        <taxon>Comamonadaceae</taxon>
        <taxon>Rhodoferax</taxon>
    </lineage>
</organism>
<reference evidence="1 2" key="1">
    <citation type="submission" date="2017-01" db="EMBL/GenBank/DDBJ databases">
        <title>Genome sequencing of Rhodoferax fermentans JCM 7819.</title>
        <authorList>
            <person name="Kim Y.J."/>
            <person name="Farh M.E.-A."/>
            <person name="Yang D.-C."/>
        </authorList>
    </citation>
    <scope>NUCLEOTIDE SEQUENCE [LARGE SCALE GENOMIC DNA]</scope>
    <source>
        <strain evidence="1 2">JCM 7819</strain>
    </source>
</reference>
<dbReference type="STRING" id="28066.RF819_02060"/>
<proteinExistence type="predicted"/>